<keyword evidence="2 5" id="KW-0812">Transmembrane</keyword>
<comment type="caution">
    <text evidence="6">The sequence shown here is derived from an EMBL/GenBank/DDBJ whole genome shotgun (WGS) entry which is preliminary data.</text>
</comment>
<proteinExistence type="predicted"/>
<dbReference type="AlphaFoldDB" id="A0A1A0MXL7"/>
<organism evidence="6 7">
    <name type="scientific">Mycolicibacterium mucogenicum</name>
    <name type="common">Mycobacterium mucogenicum</name>
    <dbReference type="NCBI Taxonomy" id="56689"/>
    <lineage>
        <taxon>Bacteria</taxon>
        <taxon>Bacillati</taxon>
        <taxon>Actinomycetota</taxon>
        <taxon>Actinomycetes</taxon>
        <taxon>Mycobacteriales</taxon>
        <taxon>Mycobacteriaceae</taxon>
        <taxon>Mycolicibacterium</taxon>
    </lineage>
</organism>
<evidence type="ECO:0000256" key="2">
    <source>
        <dbReference type="ARBA" id="ARBA00022692"/>
    </source>
</evidence>
<keyword evidence="3 5" id="KW-1133">Transmembrane helix</keyword>
<keyword evidence="4 5" id="KW-0472">Membrane</keyword>
<dbReference type="InterPro" id="IPR032808">
    <property type="entry name" value="DoxX"/>
</dbReference>
<comment type="subcellular location">
    <subcellularLocation>
        <location evidence="1">Membrane</location>
        <topology evidence="1">Multi-pass membrane protein</topology>
    </subcellularLocation>
</comment>
<reference evidence="6 7" key="1">
    <citation type="submission" date="2016-06" db="EMBL/GenBank/DDBJ databases">
        <authorList>
            <person name="Kjaerup R.B."/>
            <person name="Dalgaard T.S."/>
            <person name="Juul-Madsen H.R."/>
        </authorList>
    </citation>
    <scope>NUCLEOTIDE SEQUENCE [LARGE SCALE GENOMIC DNA]</scope>
    <source>
        <strain evidence="6 7">1199456.5</strain>
    </source>
</reference>
<name>A0A1A0MXL7_MYCMU</name>
<evidence type="ECO:0000256" key="1">
    <source>
        <dbReference type="ARBA" id="ARBA00004141"/>
    </source>
</evidence>
<dbReference type="Pfam" id="PF13564">
    <property type="entry name" value="DoxX_2"/>
    <property type="match status" value="1"/>
</dbReference>
<evidence type="ECO:0000256" key="4">
    <source>
        <dbReference type="ARBA" id="ARBA00023136"/>
    </source>
</evidence>
<evidence type="ECO:0008006" key="8">
    <source>
        <dbReference type="Google" id="ProtNLM"/>
    </source>
</evidence>
<dbReference type="GO" id="GO:0016020">
    <property type="term" value="C:membrane"/>
    <property type="evidence" value="ECO:0007669"/>
    <property type="project" value="UniProtKB-SubCell"/>
</dbReference>
<dbReference type="OrthoDB" id="4377071at2"/>
<dbReference type="RefSeq" id="WP_064858067.1">
    <property type="nucleotide sequence ID" value="NZ_LZSF01000067.1"/>
</dbReference>
<accession>A0A1A0MXL7</accession>
<dbReference type="EMBL" id="LZSF01000067">
    <property type="protein sequence ID" value="OBA89791.1"/>
    <property type="molecule type" value="Genomic_DNA"/>
</dbReference>
<feature type="transmembrane region" description="Helical" evidence="5">
    <location>
        <begin position="96"/>
        <end position="115"/>
    </location>
</feature>
<feature type="transmembrane region" description="Helical" evidence="5">
    <location>
        <begin position="68"/>
        <end position="90"/>
    </location>
</feature>
<evidence type="ECO:0000313" key="7">
    <source>
        <dbReference type="Proteomes" id="UP000093962"/>
    </source>
</evidence>
<evidence type="ECO:0000313" key="6">
    <source>
        <dbReference type="EMBL" id="OBA89791.1"/>
    </source>
</evidence>
<protein>
    <recommendedName>
        <fullName evidence="8">DoxX family protein</fullName>
    </recommendedName>
</protein>
<evidence type="ECO:0000256" key="5">
    <source>
        <dbReference type="SAM" id="Phobius"/>
    </source>
</evidence>
<sequence>MSALTSPQTYTALAVLMAGDAAACAVPVAPIEKALNGVHFPLEYRWILVGSKAAAAVGLIAGQRNSALARLTTAMLALYFTLAVGAHVRAHDKPANAAPAVLFLALFTAMTAKGLPEREG</sequence>
<gene>
    <name evidence="6" type="ORF">A5642_14045</name>
</gene>
<evidence type="ECO:0000256" key="3">
    <source>
        <dbReference type="ARBA" id="ARBA00022989"/>
    </source>
</evidence>
<dbReference type="Proteomes" id="UP000093962">
    <property type="component" value="Unassembled WGS sequence"/>
</dbReference>